<dbReference type="Proteomes" id="UP000325787">
    <property type="component" value="Chromosome"/>
</dbReference>
<dbReference type="InterPro" id="IPR036278">
    <property type="entry name" value="Sialidase_sf"/>
</dbReference>
<keyword evidence="4" id="KW-1185">Reference proteome</keyword>
<gene>
    <name evidence="3" type="ORF">EKG83_13905</name>
</gene>
<dbReference type="OrthoDB" id="5958808at2"/>
<dbReference type="CDD" id="cd15482">
    <property type="entry name" value="Sialidase_non-viral"/>
    <property type="match status" value="1"/>
</dbReference>
<dbReference type="InterPro" id="IPR035992">
    <property type="entry name" value="Ricin_B-like_lectins"/>
</dbReference>
<dbReference type="RefSeq" id="WP_051766757.1">
    <property type="nucleotide sequence ID" value="NZ_CP034550.1"/>
</dbReference>
<dbReference type="InterPro" id="IPR000772">
    <property type="entry name" value="Ricin_B_lectin"/>
</dbReference>
<proteinExistence type="predicted"/>
<evidence type="ECO:0000313" key="4">
    <source>
        <dbReference type="Proteomes" id="UP000325787"/>
    </source>
</evidence>
<dbReference type="PANTHER" id="PTHR38792:SF3">
    <property type="entry name" value="BNR_ASP-BOX REPEAT DOMAIN PROTEIN (AFU_ORTHOLOGUE AFUA_7G06430)-RELATED"/>
    <property type="match status" value="1"/>
</dbReference>
<feature type="region of interest" description="Disordered" evidence="1">
    <location>
        <begin position="52"/>
        <end position="71"/>
    </location>
</feature>
<dbReference type="PROSITE" id="PS50231">
    <property type="entry name" value="RICIN_B_LECTIN"/>
    <property type="match status" value="1"/>
</dbReference>
<dbReference type="Pfam" id="PF00652">
    <property type="entry name" value="Ricin_B_lectin"/>
    <property type="match status" value="1"/>
</dbReference>
<dbReference type="SMART" id="SM00458">
    <property type="entry name" value="RICIN"/>
    <property type="match status" value="1"/>
</dbReference>
<organism evidence="3 4">
    <name type="scientific">Saccharothrix syringae</name>
    <name type="common">Nocardiopsis syringae</name>
    <dbReference type="NCBI Taxonomy" id="103733"/>
    <lineage>
        <taxon>Bacteria</taxon>
        <taxon>Bacillati</taxon>
        <taxon>Actinomycetota</taxon>
        <taxon>Actinomycetes</taxon>
        <taxon>Pseudonocardiales</taxon>
        <taxon>Pseudonocardiaceae</taxon>
        <taxon>Saccharothrix</taxon>
    </lineage>
</organism>
<feature type="domain" description="Ricin B lectin" evidence="2">
    <location>
        <begin position="416"/>
        <end position="556"/>
    </location>
</feature>
<dbReference type="AlphaFoldDB" id="A0A5Q0GY70"/>
<dbReference type="CDD" id="cd00161">
    <property type="entry name" value="beta-trefoil_Ricin-like"/>
    <property type="match status" value="1"/>
</dbReference>
<dbReference type="Gene3D" id="2.80.10.50">
    <property type="match status" value="1"/>
</dbReference>
<dbReference type="SUPFAM" id="SSF50939">
    <property type="entry name" value="Sialidases"/>
    <property type="match status" value="1"/>
</dbReference>
<dbReference type="PANTHER" id="PTHR38792">
    <property type="entry name" value="BNR/ASP-BOX REPEAT DOMAIN PROTEIN (AFU_ORTHOLOGUE AFUA_7G06430)-RELATED"/>
    <property type="match status" value="1"/>
</dbReference>
<protein>
    <recommendedName>
        <fullName evidence="2">Ricin B lectin domain-containing protein</fullName>
    </recommendedName>
</protein>
<dbReference type="EMBL" id="CP034550">
    <property type="protein sequence ID" value="QFZ18430.1"/>
    <property type="molecule type" value="Genomic_DNA"/>
</dbReference>
<sequence length="561" mass="58849">MLALVGLVTAALLTPVNVVGGVALADGTSTYPRVIRLEHADAAHQGRILASTNTDDSGTIHESTDGGASFHPIATIRTEPGPGEWSGSSTLFEFPRQLGASPAGTLIWATSINAVRGGRDRPNPNSRIVAWKSTDHGRGWQRVPTPIVTGTAGHGVWEPEFAVTDAGELVVHFSDKTQQPRYGQVLARRKSVDGGQTWGPTVNTVAVDARADAELHLEDSPGMAVVRRLPNGTSVMAYEYCNLEPVAEGGHGCRVYTRTSPDGWDWGSVTDRGTVAKTADGRHFVHAPTLAWAPGGSPNGRLLLIGRLVRAADTEGDPDTGPAPVLHPQSGSTVFANSSNGLGRWYELDSPVRITGFGTDEAHTTCQNYSSPLLPSADGSRVLHLATDRVGDHCTAFFATGPTYGSSDAGGVSTAVTYQITNLKSGKCLTAEGNSTADGTRVVQQPCDSARPAQEFRAVARGGGLFSVAKAGSSKCLDVPNGNTSAAPGDLVRLWSCNSTGAQDWKPSGVGRSTYLFATGNDDGLCLDLPRGALDNGVQAQLWNCTGVGAQLWHLRVRGDS</sequence>
<evidence type="ECO:0000259" key="2">
    <source>
        <dbReference type="SMART" id="SM00458"/>
    </source>
</evidence>
<evidence type="ECO:0000256" key="1">
    <source>
        <dbReference type="SAM" id="MobiDB-lite"/>
    </source>
</evidence>
<dbReference type="SUPFAM" id="SSF50370">
    <property type="entry name" value="Ricin B-like lectins"/>
    <property type="match status" value="1"/>
</dbReference>
<dbReference type="Gene3D" id="2.120.10.10">
    <property type="match status" value="1"/>
</dbReference>
<name>A0A5Q0GY70_SACSY</name>
<accession>A0A5Q0GY70</accession>
<evidence type="ECO:0000313" key="3">
    <source>
        <dbReference type="EMBL" id="QFZ18430.1"/>
    </source>
</evidence>
<dbReference type="KEGG" id="ssyi:EKG83_13905"/>
<reference evidence="4" key="1">
    <citation type="journal article" date="2021" name="Curr. Microbiol.">
        <title>Complete genome of nocamycin-producing strain Saccharothrix syringae NRRL B-16468 reveals the biosynthetic potential for secondary metabolites.</title>
        <authorList>
            <person name="Mo X."/>
            <person name="Yang S."/>
        </authorList>
    </citation>
    <scope>NUCLEOTIDE SEQUENCE [LARGE SCALE GENOMIC DNA]</scope>
    <source>
        <strain evidence="4">ATCC 51364 / DSM 43886 / JCM 6844 / KCTC 9398 / NBRC 14523 / NRRL B-16468 / INA 2240</strain>
    </source>
</reference>